<accession>A0A0F8XZL3</accession>
<feature type="domain" description="Rhamnogalacturonase A/B/Epimerase-like pectate lyase" evidence="1">
    <location>
        <begin position="33"/>
        <end position="115"/>
    </location>
</feature>
<dbReference type="Gene3D" id="2.160.20.10">
    <property type="entry name" value="Single-stranded right-handed beta-helix, Pectin lyase-like"/>
    <property type="match status" value="1"/>
</dbReference>
<comment type="caution">
    <text evidence="2">The sequence shown here is derived from an EMBL/GenBank/DDBJ whole genome shotgun (WGS) entry which is preliminary data.</text>
</comment>
<evidence type="ECO:0000259" key="1">
    <source>
        <dbReference type="Pfam" id="PF12708"/>
    </source>
</evidence>
<feature type="non-terminal residue" evidence="2">
    <location>
        <position position="333"/>
    </location>
</feature>
<gene>
    <name evidence="2" type="ORF">LCGC14_2882840</name>
</gene>
<dbReference type="AlphaFoldDB" id="A0A0F8XZL3"/>
<dbReference type="InterPro" id="IPR006626">
    <property type="entry name" value="PbH1"/>
</dbReference>
<evidence type="ECO:0000313" key="2">
    <source>
        <dbReference type="EMBL" id="KKK74532.1"/>
    </source>
</evidence>
<dbReference type="InterPro" id="IPR011050">
    <property type="entry name" value="Pectin_lyase_fold/virulence"/>
</dbReference>
<dbReference type="InterPro" id="IPR012334">
    <property type="entry name" value="Pectin_lyas_fold"/>
</dbReference>
<dbReference type="InterPro" id="IPR024535">
    <property type="entry name" value="RHGA/B-epi-like_pectate_lyase"/>
</dbReference>
<protein>
    <recommendedName>
        <fullName evidence="1">Rhamnogalacturonase A/B/Epimerase-like pectate lyase domain-containing protein</fullName>
    </recommendedName>
</protein>
<proteinExistence type="predicted"/>
<sequence length="333" mass="34607">MPPLGIPPKGIPPTDRVGYQDLVARGKQRPLAWFDVREFGTSGDGNHDDAPAIQRAVAAAGKAGGGRVYLPAGTYNLESQVSIDDEDVWIVGAGRRTIVSRAGTTGHAFVFGGSADRGAVIDMNITRSTGATAGAAVRVEAGQNSMLIRDVYASYFFKGIELVNCTNCFIRGGSHFHNESAAGSVGIEINGAGEHWISDWKGSRGVTSNSKGIYIHSTAAKVEGIRISNFSIIGGGLNGIDIQGNSSNKVMFVHIANGDIGEQSSYGISIDDSPTVDVQYITITGISVISSNAAGIYIGQACNDIVVGACIIVTSQSAGILVRGNQVAITGCD</sequence>
<dbReference type="Pfam" id="PF12708">
    <property type="entry name" value="Pect-lyase_RHGA_epim"/>
    <property type="match status" value="1"/>
</dbReference>
<name>A0A0F8XZL3_9ZZZZ</name>
<reference evidence="2" key="1">
    <citation type="journal article" date="2015" name="Nature">
        <title>Complex archaea that bridge the gap between prokaryotes and eukaryotes.</title>
        <authorList>
            <person name="Spang A."/>
            <person name="Saw J.H."/>
            <person name="Jorgensen S.L."/>
            <person name="Zaremba-Niedzwiedzka K."/>
            <person name="Martijn J."/>
            <person name="Lind A.E."/>
            <person name="van Eijk R."/>
            <person name="Schleper C."/>
            <person name="Guy L."/>
            <person name="Ettema T.J."/>
        </authorList>
    </citation>
    <scope>NUCLEOTIDE SEQUENCE</scope>
</reference>
<dbReference type="SUPFAM" id="SSF51126">
    <property type="entry name" value="Pectin lyase-like"/>
    <property type="match status" value="1"/>
</dbReference>
<dbReference type="EMBL" id="LAZR01056276">
    <property type="protein sequence ID" value="KKK74532.1"/>
    <property type="molecule type" value="Genomic_DNA"/>
</dbReference>
<organism evidence="2">
    <name type="scientific">marine sediment metagenome</name>
    <dbReference type="NCBI Taxonomy" id="412755"/>
    <lineage>
        <taxon>unclassified sequences</taxon>
        <taxon>metagenomes</taxon>
        <taxon>ecological metagenomes</taxon>
    </lineage>
</organism>
<dbReference type="SMART" id="SM00710">
    <property type="entry name" value="PbH1"/>
    <property type="match status" value="4"/>
</dbReference>